<evidence type="ECO:0000313" key="2">
    <source>
        <dbReference type="Proteomes" id="UP000013986"/>
    </source>
</evidence>
<dbReference type="HOGENOM" id="CLU_3211196_0_0_6"/>
<reference evidence="1 2" key="1">
    <citation type="submission" date="2013-02" db="EMBL/GenBank/DDBJ databases">
        <title>The Genome Sequence of Acinetobacter pittii ANC 4052.</title>
        <authorList>
            <consortium name="The Broad Institute Genome Sequencing Platform"/>
            <consortium name="The Broad Institute Genome Sequencing Center for Infectious Disease"/>
            <person name="Cerqueira G."/>
            <person name="Feldgarden M."/>
            <person name="Courvalin P."/>
            <person name="Perichon B."/>
            <person name="Grillot-Courvalin C."/>
            <person name="Clermont D."/>
            <person name="Rocha E."/>
            <person name="Yoon E.-J."/>
            <person name="Nemec A."/>
            <person name="Walker B."/>
            <person name="Young S.K."/>
            <person name="Zeng Q."/>
            <person name="Gargeya S."/>
            <person name="Fitzgerald M."/>
            <person name="Haas B."/>
            <person name="Abouelleil A."/>
            <person name="Alvarado L."/>
            <person name="Arachchi H.M."/>
            <person name="Berlin A.M."/>
            <person name="Chapman S.B."/>
            <person name="Dewar J."/>
            <person name="Goldberg J."/>
            <person name="Griggs A."/>
            <person name="Gujja S."/>
            <person name="Hansen M."/>
            <person name="Howarth C."/>
            <person name="Imamovic A."/>
            <person name="Larimer J."/>
            <person name="McCowan C."/>
            <person name="Murphy C."/>
            <person name="Neiman D."/>
            <person name="Pearson M."/>
            <person name="Priest M."/>
            <person name="Roberts A."/>
            <person name="Saif S."/>
            <person name="Shea T."/>
            <person name="Sisk P."/>
            <person name="Sykes S."/>
            <person name="Wortman J."/>
            <person name="Nusbaum C."/>
            <person name="Birren B."/>
        </authorList>
    </citation>
    <scope>NUCLEOTIDE SEQUENCE [LARGE SCALE GENOMIC DNA]</scope>
    <source>
        <strain evidence="1 2">ANC 4052</strain>
    </source>
</reference>
<name>R8Z245_9GAMM</name>
<evidence type="ECO:0000313" key="1">
    <source>
        <dbReference type="EMBL" id="EOQ75678.1"/>
    </source>
</evidence>
<accession>R8Z245</accession>
<dbReference type="AlphaFoldDB" id="R8Z245"/>
<sequence length="44" mass="5365">MLNIEKTGSIYAYKEIKIMSNVFTYFVFVREMMHHLRVEKIQII</sequence>
<dbReference type="Proteomes" id="UP000013986">
    <property type="component" value="Unassembled WGS sequence"/>
</dbReference>
<organism evidence="1 2">
    <name type="scientific">Acinetobacter lactucae</name>
    <dbReference type="NCBI Taxonomy" id="1785128"/>
    <lineage>
        <taxon>Bacteria</taxon>
        <taxon>Pseudomonadati</taxon>
        <taxon>Pseudomonadota</taxon>
        <taxon>Gammaproteobacteria</taxon>
        <taxon>Moraxellales</taxon>
        <taxon>Moraxellaceae</taxon>
        <taxon>Acinetobacter</taxon>
        <taxon>Acinetobacter calcoaceticus/baumannii complex</taxon>
    </lineage>
</organism>
<proteinExistence type="predicted"/>
<gene>
    <name evidence="1" type="ORF">F929_01830</name>
</gene>
<dbReference type="EMBL" id="APQO01000004">
    <property type="protein sequence ID" value="EOQ75678.1"/>
    <property type="molecule type" value="Genomic_DNA"/>
</dbReference>
<dbReference type="PATRIC" id="fig|1217689.3.peg.1791"/>
<protein>
    <submittedName>
        <fullName evidence="1">Uncharacterized protein</fullName>
    </submittedName>
</protein>
<comment type="caution">
    <text evidence="1">The sequence shown here is derived from an EMBL/GenBank/DDBJ whole genome shotgun (WGS) entry which is preliminary data.</text>
</comment>